<dbReference type="Proteomes" id="UP000827976">
    <property type="component" value="Chromosome 3"/>
</dbReference>
<name>A0ACB7WJB6_DIOAL</name>
<organism evidence="1 2">
    <name type="scientific">Dioscorea alata</name>
    <name type="common">Purple yam</name>
    <dbReference type="NCBI Taxonomy" id="55571"/>
    <lineage>
        <taxon>Eukaryota</taxon>
        <taxon>Viridiplantae</taxon>
        <taxon>Streptophyta</taxon>
        <taxon>Embryophyta</taxon>
        <taxon>Tracheophyta</taxon>
        <taxon>Spermatophyta</taxon>
        <taxon>Magnoliopsida</taxon>
        <taxon>Liliopsida</taxon>
        <taxon>Dioscoreales</taxon>
        <taxon>Dioscoreaceae</taxon>
        <taxon>Dioscorea</taxon>
    </lineage>
</organism>
<accession>A0ACB7WJB6</accession>
<proteinExistence type="predicted"/>
<protein>
    <submittedName>
        <fullName evidence="1">Zinc finger RING/FYVE/PHD-type protein</fullName>
    </submittedName>
</protein>
<evidence type="ECO:0000313" key="2">
    <source>
        <dbReference type="Proteomes" id="UP000827976"/>
    </source>
</evidence>
<dbReference type="EMBL" id="CM037013">
    <property type="protein sequence ID" value="KAH7688032.1"/>
    <property type="molecule type" value="Genomic_DNA"/>
</dbReference>
<gene>
    <name evidence="1" type="ORF">IHE45_03G005500</name>
</gene>
<sequence>MCASSFPIREGFVYKRRKLQQNTVAILSEENTRENSYCPSIITFEEVHLTLRKDDVNKTTVTSAEGTAKDPLAVISEDHHPQEPTCAASIKINDRTPEAIPINTCSDKWDETRPTASTNALCRLKFEHHSAIQDACSSSKFITRHCSTSKRAEADDVRECSSTENMFMKPSLEFTSSRDFCIFVLRSLGLLNGSCADVGSASSENLDVNDKSTLPCKKCGLQENPRKMLICDLCDEAVHISCNNSKGKKLPVDEWYCRSCMRKRPKPFLTSNSGKTSQRLNPISSMFVDNQPYVSGVRIGKDFQVEVPEWCGPTFIDNDYFNETSALDPTEDVTVTGLASNKSSTHHSIGNWVQCQEVIYNGADDEGTICGKWRRAPLSVVQTDDWDCSFALPWDPIYADCAVPQELDTDVVLKHLKYIQMVRVRMANSKWKPKQTNK</sequence>
<keyword evidence="2" id="KW-1185">Reference proteome</keyword>
<evidence type="ECO:0000313" key="1">
    <source>
        <dbReference type="EMBL" id="KAH7688032.1"/>
    </source>
</evidence>
<reference evidence="2" key="1">
    <citation type="journal article" date="2022" name="Nat. Commun.">
        <title>Chromosome evolution and the genetic basis of agronomically important traits in greater yam.</title>
        <authorList>
            <person name="Bredeson J.V."/>
            <person name="Lyons J.B."/>
            <person name="Oniyinde I.O."/>
            <person name="Okereke N.R."/>
            <person name="Kolade O."/>
            <person name="Nnabue I."/>
            <person name="Nwadili C.O."/>
            <person name="Hribova E."/>
            <person name="Parker M."/>
            <person name="Nwogha J."/>
            <person name="Shu S."/>
            <person name="Carlson J."/>
            <person name="Kariba R."/>
            <person name="Muthemba S."/>
            <person name="Knop K."/>
            <person name="Barton G.J."/>
            <person name="Sherwood A.V."/>
            <person name="Lopez-Montes A."/>
            <person name="Asiedu R."/>
            <person name="Jamnadass R."/>
            <person name="Muchugi A."/>
            <person name="Goodstein D."/>
            <person name="Egesi C.N."/>
            <person name="Featherston J."/>
            <person name="Asfaw A."/>
            <person name="Simpson G.G."/>
            <person name="Dolezel J."/>
            <person name="Hendre P.S."/>
            <person name="Van Deynze A."/>
            <person name="Kumar P.L."/>
            <person name="Obidiegwu J.E."/>
            <person name="Bhattacharjee R."/>
            <person name="Rokhsar D.S."/>
        </authorList>
    </citation>
    <scope>NUCLEOTIDE SEQUENCE [LARGE SCALE GENOMIC DNA]</scope>
    <source>
        <strain evidence="2">cv. TDa95/00328</strain>
    </source>
</reference>
<comment type="caution">
    <text evidence="1">The sequence shown here is derived from an EMBL/GenBank/DDBJ whole genome shotgun (WGS) entry which is preliminary data.</text>
</comment>